<evidence type="ECO:0000256" key="7">
    <source>
        <dbReference type="SAM" id="Phobius"/>
    </source>
</evidence>
<evidence type="ECO:0000256" key="2">
    <source>
        <dbReference type="ARBA" id="ARBA00010992"/>
    </source>
</evidence>
<keyword evidence="10" id="KW-1185">Reference proteome</keyword>
<dbReference type="PANTHER" id="PTHR23500:SF424">
    <property type="entry name" value="POLYOL TRANSPORTER 5"/>
    <property type="match status" value="1"/>
</dbReference>
<evidence type="ECO:0000256" key="1">
    <source>
        <dbReference type="ARBA" id="ARBA00004141"/>
    </source>
</evidence>
<dbReference type="InterPro" id="IPR036259">
    <property type="entry name" value="MFS_trans_sf"/>
</dbReference>
<evidence type="ECO:0000256" key="6">
    <source>
        <dbReference type="ARBA" id="ARBA00023136"/>
    </source>
</evidence>
<dbReference type="Proteomes" id="UP001187192">
    <property type="component" value="Unassembled WGS sequence"/>
</dbReference>
<protein>
    <recommendedName>
        <fullName evidence="8">Major facilitator superfamily (MFS) profile domain-containing protein</fullName>
    </recommendedName>
</protein>
<name>A0AA88CWE3_FICCA</name>
<evidence type="ECO:0000256" key="4">
    <source>
        <dbReference type="ARBA" id="ARBA00022692"/>
    </source>
</evidence>
<dbReference type="EMBL" id="BTGU01000007">
    <property type="protein sequence ID" value="GMN37433.1"/>
    <property type="molecule type" value="Genomic_DNA"/>
</dbReference>
<keyword evidence="3" id="KW-0813">Transport</keyword>
<keyword evidence="4 7" id="KW-0812">Transmembrane</keyword>
<feature type="domain" description="Major facilitator superfamily (MFS) profile" evidence="8">
    <location>
        <begin position="1"/>
        <end position="147"/>
    </location>
</feature>
<evidence type="ECO:0000256" key="5">
    <source>
        <dbReference type="ARBA" id="ARBA00022989"/>
    </source>
</evidence>
<keyword evidence="6 7" id="KW-0472">Membrane</keyword>
<feature type="transmembrane region" description="Helical" evidence="7">
    <location>
        <begin position="76"/>
        <end position="96"/>
    </location>
</feature>
<reference evidence="9" key="1">
    <citation type="submission" date="2023-07" db="EMBL/GenBank/DDBJ databases">
        <title>draft genome sequence of fig (Ficus carica).</title>
        <authorList>
            <person name="Takahashi T."/>
            <person name="Nishimura K."/>
        </authorList>
    </citation>
    <scope>NUCLEOTIDE SEQUENCE</scope>
</reference>
<dbReference type="GO" id="GO:0015144">
    <property type="term" value="F:carbohydrate transmembrane transporter activity"/>
    <property type="evidence" value="ECO:0007669"/>
    <property type="project" value="InterPro"/>
</dbReference>
<organism evidence="9 10">
    <name type="scientific">Ficus carica</name>
    <name type="common">Common fig</name>
    <dbReference type="NCBI Taxonomy" id="3494"/>
    <lineage>
        <taxon>Eukaryota</taxon>
        <taxon>Viridiplantae</taxon>
        <taxon>Streptophyta</taxon>
        <taxon>Embryophyta</taxon>
        <taxon>Tracheophyta</taxon>
        <taxon>Spermatophyta</taxon>
        <taxon>Magnoliopsida</taxon>
        <taxon>eudicotyledons</taxon>
        <taxon>Gunneridae</taxon>
        <taxon>Pentapetalae</taxon>
        <taxon>rosids</taxon>
        <taxon>fabids</taxon>
        <taxon>Rosales</taxon>
        <taxon>Moraceae</taxon>
        <taxon>Ficeae</taxon>
        <taxon>Ficus</taxon>
    </lineage>
</organism>
<proteinExistence type="inferred from homology"/>
<evidence type="ECO:0000259" key="8">
    <source>
        <dbReference type="PROSITE" id="PS50850"/>
    </source>
</evidence>
<gene>
    <name evidence="9" type="ORF">TIFTF001_006810</name>
</gene>
<dbReference type="SUPFAM" id="SSF103473">
    <property type="entry name" value="MFS general substrate transporter"/>
    <property type="match status" value="1"/>
</dbReference>
<feature type="transmembrane region" description="Helical" evidence="7">
    <location>
        <begin position="48"/>
        <end position="70"/>
    </location>
</feature>
<comment type="subcellular location">
    <subcellularLocation>
        <location evidence="1">Membrane</location>
        <topology evidence="1">Multi-pass membrane protein</topology>
    </subcellularLocation>
</comment>
<dbReference type="Gene3D" id="1.20.1250.20">
    <property type="entry name" value="MFS general substrate transporter like domains"/>
    <property type="match status" value="1"/>
</dbReference>
<comment type="similarity">
    <text evidence="2">Belongs to the major facilitator superfamily. Sugar transporter (TC 2.A.1.1) family.</text>
</comment>
<dbReference type="GO" id="GO:0016020">
    <property type="term" value="C:membrane"/>
    <property type="evidence" value="ECO:0007669"/>
    <property type="project" value="UniProtKB-SubCell"/>
</dbReference>
<feature type="transmembrane region" description="Helical" evidence="7">
    <location>
        <begin position="21"/>
        <end position="41"/>
    </location>
</feature>
<evidence type="ECO:0000313" key="9">
    <source>
        <dbReference type="EMBL" id="GMN37433.1"/>
    </source>
</evidence>
<dbReference type="InterPro" id="IPR020846">
    <property type="entry name" value="MFS_dom"/>
</dbReference>
<dbReference type="PANTHER" id="PTHR23500">
    <property type="entry name" value="SOLUTE CARRIER FAMILY 2, FACILITATED GLUCOSE TRANSPORTER"/>
    <property type="match status" value="1"/>
</dbReference>
<dbReference type="InterPro" id="IPR005828">
    <property type="entry name" value="MFS_sugar_transport-like"/>
</dbReference>
<evidence type="ECO:0000313" key="10">
    <source>
        <dbReference type="Proteomes" id="UP001187192"/>
    </source>
</evidence>
<dbReference type="InterPro" id="IPR045262">
    <property type="entry name" value="STP/PLT_plant"/>
</dbReference>
<dbReference type="AlphaFoldDB" id="A0AA88CWE3"/>
<dbReference type="PROSITE" id="PS50850">
    <property type="entry name" value="MFS"/>
    <property type="match status" value="1"/>
</dbReference>
<accession>A0AA88CWE3</accession>
<sequence>MSGAVIYLKKDLNILDLKVDIVLGVFNFCSLFGSLAGGRIFDWIGRRYTIALAGVLFLAGDVLMACASGYRFLSVGNLACSAGVGFAFMIAPVYTAKVAPASFRGFLATFPELDGVWNANWNYSFRSILIGNEFIIVEHVRLVENKL</sequence>
<keyword evidence="5 7" id="KW-1133">Transmembrane helix</keyword>
<dbReference type="Pfam" id="PF00083">
    <property type="entry name" value="Sugar_tr"/>
    <property type="match status" value="1"/>
</dbReference>
<evidence type="ECO:0000256" key="3">
    <source>
        <dbReference type="ARBA" id="ARBA00022448"/>
    </source>
</evidence>
<comment type="caution">
    <text evidence="9">The sequence shown here is derived from an EMBL/GenBank/DDBJ whole genome shotgun (WGS) entry which is preliminary data.</text>
</comment>